<evidence type="ECO:0000256" key="1">
    <source>
        <dbReference type="SAM" id="MobiDB-lite"/>
    </source>
</evidence>
<feature type="transmembrane region" description="Helical" evidence="2">
    <location>
        <begin position="673"/>
        <end position="693"/>
    </location>
</feature>
<proteinExistence type="predicted"/>
<dbReference type="PANTHER" id="PTHR10900:SF77">
    <property type="entry name" value="FI19380P1"/>
    <property type="match status" value="1"/>
</dbReference>
<dbReference type="InterPro" id="IPR000782">
    <property type="entry name" value="FAS1_domain"/>
</dbReference>
<sequence>MSGGCTHERNTREKTPHPLAHWDARYLSILGWSWKGAPEQRNKWDIRHVLPEHGQDSLRVTSQLTQLHIFNINTYSSCLDAGINTPSTLENGILPGMAPCHVAELNKLIRRRSPFSGAKTSSVSSSEPAATYLSEYLVFPRPDDRRPSASLFKALSGQNLPIVSREIHRARRWLLVLADVSRIFTFLSTPGCRMIRFENTFAGSRSRLSTLKLAMPIFAPIYLRNHPTCPTSLPYLPSGLRQKKIVLRTLDYASLVPSGFPRPTQLLSQLSNGTFTIFAPTDAAFANLSSDVVNNVTTLADIISYHFVEGLFQNVSFVNTSASASGSSSSASASSTSSSSATSSSSSSASTATATNSSIPQLFAGVFPNVTLGLQLEGNKSQVLAWTRSGDNGNVTILNQVANDTSSGNVTVSNATVFENLFINAINAVLTPPGNLTIAVAAVNATAFGTLISSVQVAEPNGTNVSAIEFLQGAQGITIFAPNNAAFSQAINSSIASINASTLADLISNHYINGTTLYSPIIQDIAANSSVFNSTTFNATSAGGEPFTFVTNSSGTFVNGGNGTSAQIVRPDVLLDNGVLHIIDQVLFNDATNATAASEAFSAASSLAAISTTETLPIGFTSSSATSTSSAVSSSSAASSATSSSSTVSSSTTSTSASATASAFVLASGSEKFGASFGLALTFVLIVGSGAWLSA</sequence>
<keyword evidence="5" id="KW-1185">Reference proteome</keyword>
<reference evidence="4 5" key="1">
    <citation type="journal article" date="2008" name="Nature">
        <title>The genome of Laccaria bicolor provides insights into mycorrhizal symbiosis.</title>
        <authorList>
            <person name="Martin F."/>
            <person name="Aerts A."/>
            <person name="Ahren D."/>
            <person name="Brun A."/>
            <person name="Danchin E.G.J."/>
            <person name="Duchaussoy F."/>
            <person name="Gibon J."/>
            <person name="Kohler A."/>
            <person name="Lindquist E."/>
            <person name="Pereda V."/>
            <person name="Salamov A."/>
            <person name="Shapiro H.J."/>
            <person name="Wuyts J."/>
            <person name="Blaudez D."/>
            <person name="Buee M."/>
            <person name="Brokstein P."/>
            <person name="Canbaeck B."/>
            <person name="Cohen D."/>
            <person name="Courty P.E."/>
            <person name="Coutinho P.M."/>
            <person name="Delaruelle C."/>
            <person name="Detter J.C."/>
            <person name="Deveau A."/>
            <person name="DiFazio S."/>
            <person name="Duplessis S."/>
            <person name="Fraissinet-Tachet L."/>
            <person name="Lucic E."/>
            <person name="Frey-Klett P."/>
            <person name="Fourrey C."/>
            <person name="Feussner I."/>
            <person name="Gay G."/>
            <person name="Grimwood J."/>
            <person name="Hoegger P.J."/>
            <person name="Jain P."/>
            <person name="Kilaru S."/>
            <person name="Labbe J."/>
            <person name="Lin Y.C."/>
            <person name="Legue V."/>
            <person name="Le Tacon F."/>
            <person name="Marmeisse R."/>
            <person name="Melayah D."/>
            <person name="Montanini B."/>
            <person name="Muratet M."/>
            <person name="Nehls U."/>
            <person name="Niculita-Hirzel H."/>
            <person name="Oudot-Le Secq M.P."/>
            <person name="Peter M."/>
            <person name="Quesneville H."/>
            <person name="Rajashekar B."/>
            <person name="Reich M."/>
            <person name="Rouhier N."/>
            <person name="Schmutz J."/>
            <person name="Yin T."/>
            <person name="Chalot M."/>
            <person name="Henrissat B."/>
            <person name="Kuees U."/>
            <person name="Lucas S."/>
            <person name="Van de Peer Y."/>
            <person name="Podila G.K."/>
            <person name="Polle A."/>
            <person name="Pukkila P.J."/>
            <person name="Richardson P.M."/>
            <person name="Rouze P."/>
            <person name="Sanders I.R."/>
            <person name="Stajich J.E."/>
            <person name="Tunlid A."/>
            <person name="Tuskan G."/>
            <person name="Grigoriev I.V."/>
        </authorList>
    </citation>
    <scope>NUCLEOTIDE SEQUENCE [LARGE SCALE GENOMIC DNA]</scope>
    <source>
        <strain evidence="5">S238N-H82 / ATCC MYA-4686</strain>
    </source>
</reference>
<feature type="region of interest" description="Disordered" evidence="1">
    <location>
        <begin position="326"/>
        <end position="350"/>
    </location>
</feature>
<feature type="domain" description="FAS1" evidence="3">
    <location>
        <begin position="435"/>
        <end position="587"/>
    </location>
</feature>
<dbReference type="GO" id="GO:0005615">
    <property type="term" value="C:extracellular space"/>
    <property type="evidence" value="ECO:0007669"/>
    <property type="project" value="TreeGrafter"/>
</dbReference>
<organism evidence="5">
    <name type="scientific">Laccaria bicolor (strain S238N-H82 / ATCC MYA-4686)</name>
    <name type="common">Bicoloured deceiver</name>
    <name type="synonym">Laccaria laccata var. bicolor</name>
    <dbReference type="NCBI Taxonomy" id="486041"/>
    <lineage>
        <taxon>Eukaryota</taxon>
        <taxon>Fungi</taxon>
        <taxon>Dikarya</taxon>
        <taxon>Basidiomycota</taxon>
        <taxon>Agaricomycotina</taxon>
        <taxon>Agaricomycetes</taxon>
        <taxon>Agaricomycetidae</taxon>
        <taxon>Agaricales</taxon>
        <taxon>Agaricineae</taxon>
        <taxon>Hydnangiaceae</taxon>
        <taxon>Laccaria</taxon>
    </lineage>
</organism>
<dbReference type="OrthoDB" id="286301at2759"/>
<dbReference type="SMART" id="SM00554">
    <property type="entry name" value="FAS1"/>
    <property type="match status" value="2"/>
</dbReference>
<dbReference type="HOGENOM" id="CLU_396404_0_0_1"/>
<dbReference type="GeneID" id="6078751"/>
<dbReference type="AlphaFoldDB" id="B0DGW7"/>
<protein>
    <submittedName>
        <fullName evidence="4">Predicted protein</fullName>
    </submittedName>
</protein>
<gene>
    <name evidence="4" type="ORF">LACBIDRAFT_329051</name>
</gene>
<accession>B0DGW7</accession>
<evidence type="ECO:0000259" key="3">
    <source>
        <dbReference type="PROSITE" id="PS50213"/>
    </source>
</evidence>
<dbReference type="SUPFAM" id="SSF82153">
    <property type="entry name" value="FAS1 domain"/>
    <property type="match status" value="2"/>
</dbReference>
<keyword evidence="2" id="KW-0812">Transmembrane</keyword>
<dbReference type="PANTHER" id="PTHR10900">
    <property type="entry name" value="PERIOSTIN-RELATED"/>
    <property type="match status" value="1"/>
</dbReference>
<dbReference type="InParanoid" id="B0DGW7"/>
<name>B0DGW7_LACBS</name>
<dbReference type="KEGG" id="lbc:LACBIDRAFT_329051"/>
<dbReference type="Gene3D" id="2.30.180.10">
    <property type="entry name" value="FAS1 domain"/>
    <property type="match status" value="2"/>
</dbReference>
<keyword evidence="2" id="KW-0472">Membrane</keyword>
<evidence type="ECO:0000313" key="4">
    <source>
        <dbReference type="EMBL" id="EDR06221.1"/>
    </source>
</evidence>
<dbReference type="InterPro" id="IPR050904">
    <property type="entry name" value="Adhesion/Biosynth-related"/>
</dbReference>
<dbReference type="PROSITE" id="PS50213">
    <property type="entry name" value="FAS1"/>
    <property type="match status" value="2"/>
</dbReference>
<keyword evidence="2" id="KW-1133">Transmembrane helix</keyword>
<evidence type="ECO:0000313" key="5">
    <source>
        <dbReference type="Proteomes" id="UP000001194"/>
    </source>
</evidence>
<evidence type="ECO:0000256" key="2">
    <source>
        <dbReference type="SAM" id="Phobius"/>
    </source>
</evidence>
<dbReference type="EMBL" id="DS547109">
    <property type="protein sequence ID" value="EDR06221.1"/>
    <property type="molecule type" value="Genomic_DNA"/>
</dbReference>
<dbReference type="Proteomes" id="UP000001194">
    <property type="component" value="Unassembled WGS sequence"/>
</dbReference>
<dbReference type="Pfam" id="PF02469">
    <property type="entry name" value="Fasciclin"/>
    <property type="match status" value="2"/>
</dbReference>
<dbReference type="InterPro" id="IPR036378">
    <property type="entry name" value="FAS1_dom_sf"/>
</dbReference>
<feature type="domain" description="FAS1" evidence="3">
    <location>
        <begin position="230"/>
        <end position="402"/>
    </location>
</feature>
<dbReference type="RefSeq" id="XP_001883082.1">
    <property type="nucleotide sequence ID" value="XM_001883047.1"/>
</dbReference>